<dbReference type="NCBIfam" id="TIGR03026">
    <property type="entry name" value="NDP-sugDHase"/>
    <property type="match status" value="1"/>
</dbReference>
<dbReference type="InterPro" id="IPR008927">
    <property type="entry name" value="6-PGluconate_DH-like_C_sf"/>
</dbReference>
<evidence type="ECO:0000256" key="6">
    <source>
        <dbReference type="ARBA" id="ARBA00049130"/>
    </source>
</evidence>
<evidence type="ECO:0000256" key="3">
    <source>
        <dbReference type="ARBA" id="ARBA00023002"/>
    </source>
</evidence>
<dbReference type="InterPro" id="IPR036220">
    <property type="entry name" value="UDP-Glc/GDP-Man_DH_C_sf"/>
</dbReference>
<dbReference type="InterPro" id="IPR028359">
    <property type="entry name" value="UDP_ManNAc/GlcNAc_DH"/>
</dbReference>
<dbReference type="RefSeq" id="WP_343774441.1">
    <property type="nucleotide sequence ID" value="NZ_BAAADV010000006.1"/>
</dbReference>
<evidence type="ECO:0000256" key="7">
    <source>
        <dbReference type="PIRNR" id="PIRNR000124"/>
    </source>
</evidence>
<gene>
    <name evidence="10" type="ORF">GCM10009020_25670</name>
</gene>
<comment type="catalytic activity">
    <reaction evidence="6">
        <text>UDP-N-acetyl-alpha-D-mannosamine + 2 NAD(+) + H2O = UDP-N-acetyl-alpha-D-mannosaminouronate + 2 NADH + 3 H(+)</text>
        <dbReference type="Rhea" id="RHEA:25780"/>
        <dbReference type="ChEBI" id="CHEBI:15377"/>
        <dbReference type="ChEBI" id="CHEBI:15378"/>
        <dbReference type="ChEBI" id="CHEBI:57540"/>
        <dbReference type="ChEBI" id="CHEBI:57945"/>
        <dbReference type="ChEBI" id="CHEBI:68623"/>
        <dbReference type="ChEBI" id="CHEBI:70731"/>
        <dbReference type="EC" id="1.1.1.336"/>
    </reaction>
</comment>
<dbReference type="SUPFAM" id="SSF51735">
    <property type="entry name" value="NAD(P)-binding Rossmann-fold domains"/>
    <property type="match status" value="1"/>
</dbReference>
<evidence type="ECO:0000256" key="8">
    <source>
        <dbReference type="SAM" id="MobiDB-lite"/>
    </source>
</evidence>
<dbReference type="Pfam" id="PF03721">
    <property type="entry name" value="UDPG_MGDP_dh_N"/>
    <property type="match status" value="1"/>
</dbReference>
<evidence type="ECO:0000313" key="10">
    <source>
        <dbReference type="EMBL" id="GAA0676688.1"/>
    </source>
</evidence>
<evidence type="ECO:0000256" key="5">
    <source>
        <dbReference type="ARBA" id="ARBA00030172"/>
    </source>
</evidence>
<evidence type="ECO:0000313" key="11">
    <source>
        <dbReference type="Proteomes" id="UP001500420"/>
    </source>
</evidence>
<dbReference type="AlphaFoldDB" id="A0AAV3TB53"/>
<feature type="compositionally biased region" description="Basic and acidic residues" evidence="8">
    <location>
        <begin position="30"/>
        <end position="43"/>
    </location>
</feature>
<dbReference type="InterPro" id="IPR017476">
    <property type="entry name" value="UDP-Glc/GDP-Man"/>
</dbReference>
<dbReference type="EC" id="1.1.1.336" evidence="1"/>
<comment type="caution">
    <text evidence="10">The sequence shown here is derived from an EMBL/GenBank/DDBJ whole genome shotgun (WGS) entry which is preliminary data.</text>
</comment>
<dbReference type="Proteomes" id="UP001500420">
    <property type="component" value="Unassembled WGS sequence"/>
</dbReference>
<dbReference type="Pfam" id="PF03720">
    <property type="entry name" value="UDPG_MGDP_dh_C"/>
    <property type="match status" value="1"/>
</dbReference>
<name>A0AAV3TB53_9EURY</name>
<sequence>MSRTTTDIPLYDAAASTDEYDDADPATNRDAGESNGRDADASIEERRRAFRSGEIPVAVYGLGKMGLPLAAVYAETCGNVIGADVDEDVVASVNAGECHVKREPGLPELVAETVESGALRAVSDPAEAAAEATVHVVIVPTLLSEDDAPDLSILQSVIDDVATGLEPGDLVVVESTVPPRTCSDVVAPRLREKSGLDEGEFGVAFCPERTASGRAVQDIRGAYPKVVGGVDAESIRAARLVYDEINDRGTIPVSDATTAEAVKVFEGVYRDVNIALANELARMADELGIDVTEAIEVANTQPYCDIHDPGPGVGGHCIPYYPYFLINGLDSWNRLLSTAREVNDEMPAFTVRKLAEELAGAGKNVADATVIVLGMTYRAGVEETRASPAIPISERLEDLGAEVLTVDPMLDDADEFAGRQITLDEIYEQDADAAVLVTAHEDFEGIDWSAFDRSLAVVDGQQTLDLSETPHRQYTIGVGQQTRTSGDRRGGGSDVADPVDPERIGDGGDTAGDPPDGC</sequence>
<accession>A0AAV3TB53</accession>
<proteinExistence type="inferred from homology"/>
<dbReference type="SMART" id="SM00984">
    <property type="entry name" value="UDPG_MGDP_dh_C"/>
    <property type="match status" value="1"/>
</dbReference>
<dbReference type="GO" id="GO:0000271">
    <property type="term" value="P:polysaccharide biosynthetic process"/>
    <property type="evidence" value="ECO:0007669"/>
    <property type="project" value="InterPro"/>
</dbReference>
<feature type="domain" description="UDP-glucose/GDP-mannose dehydrogenase C-terminal" evidence="9">
    <location>
        <begin position="371"/>
        <end position="466"/>
    </location>
</feature>
<keyword evidence="3" id="KW-0560">Oxidoreductase</keyword>
<dbReference type="SUPFAM" id="SSF52413">
    <property type="entry name" value="UDP-glucose/GDP-mannose dehydrogenase C-terminal domain"/>
    <property type="match status" value="1"/>
</dbReference>
<dbReference type="PIRSF" id="PIRSF500136">
    <property type="entry name" value="UDP_ManNAc_DH"/>
    <property type="match status" value="1"/>
</dbReference>
<keyword evidence="11" id="KW-1185">Reference proteome</keyword>
<reference evidence="10 11" key="1">
    <citation type="journal article" date="2019" name="Int. J. Syst. Evol. Microbiol.">
        <title>The Global Catalogue of Microorganisms (GCM) 10K type strain sequencing project: providing services to taxonomists for standard genome sequencing and annotation.</title>
        <authorList>
            <consortium name="The Broad Institute Genomics Platform"/>
            <consortium name="The Broad Institute Genome Sequencing Center for Infectious Disease"/>
            <person name="Wu L."/>
            <person name="Ma J."/>
        </authorList>
    </citation>
    <scope>NUCLEOTIDE SEQUENCE [LARGE SCALE GENOMIC DNA]</scope>
    <source>
        <strain evidence="10 11">JCM 16328</strain>
    </source>
</reference>
<dbReference type="GO" id="GO:0089714">
    <property type="term" value="F:UDP-N-acetyl-D-mannosamine dehydrogenase activity"/>
    <property type="evidence" value="ECO:0007669"/>
    <property type="project" value="UniProtKB-EC"/>
</dbReference>
<comment type="similarity">
    <text evidence="7">Belongs to the UDP-glucose/GDP-mannose dehydrogenase family.</text>
</comment>
<dbReference type="PANTHER" id="PTHR43491">
    <property type="entry name" value="UDP-N-ACETYL-D-MANNOSAMINE DEHYDROGENASE"/>
    <property type="match status" value="1"/>
</dbReference>
<dbReference type="Gene3D" id="3.40.50.720">
    <property type="entry name" value="NAD(P)-binding Rossmann-like Domain"/>
    <property type="match status" value="2"/>
</dbReference>
<dbReference type="PIRSF" id="PIRSF000124">
    <property type="entry name" value="UDPglc_GDPman_dh"/>
    <property type="match status" value="1"/>
</dbReference>
<evidence type="ECO:0000256" key="4">
    <source>
        <dbReference type="ARBA" id="ARBA00023027"/>
    </source>
</evidence>
<dbReference type="InterPro" id="IPR001732">
    <property type="entry name" value="UDP-Glc/GDP-Man_DH_N"/>
</dbReference>
<dbReference type="Pfam" id="PF00984">
    <property type="entry name" value="UDPG_MGDP_dh"/>
    <property type="match status" value="1"/>
</dbReference>
<evidence type="ECO:0000256" key="1">
    <source>
        <dbReference type="ARBA" id="ARBA00012935"/>
    </source>
</evidence>
<dbReference type="InterPro" id="IPR014026">
    <property type="entry name" value="UDP-Glc/GDP-Man_DH_dimer"/>
</dbReference>
<dbReference type="EMBL" id="BAAADV010000006">
    <property type="protein sequence ID" value="GAA0676688.1"/>
    <property type="molecule type" value="Genomic_DNA"/>
</dbReference>
<dbReference type="PANTHER" id="PTHR43491:SF5">
    <property type="entry name" value="UDP-N-ACETYL-D-MANNOSAMINE DEHYDROGENASE"/>
    <property type="match status" value="1"/>
</dbReference>
<protein>
    <recommendedName>
        <fullName evidence="2">UDP-N-acetyl-D-mannosamine dehydrogenase</fullName>
        <ecNumber evidence="1">1.1.1.336</ecNumber>
    </recommendedName>
    <alternativeName>
        <fullName evidence="5">UDP-ManNAc 6-dehydrogenase</fullName>
    </alternativeName>
</protein>
<organism evidence="10 11">
    <name type="scientific">Natronoarchaeum mannanilyticum</name>
    <dbReference type="NCBI Taxonomy" id="926360"/>
    <lineage>
        <taxon>Archaea</taxon>
        <taxon>Methanobacteriati</taxon>
        <taxon>Methanobacteriota</taxon>
        <taxon>Stenosarchaea group</taxon>
        <taxon>Halobacteria</taxon>
        <taxon>Halobacteriales</taxon>
        <taxon>Natronoarchaeaceae</taxon>
    </lineage>
</organism>
<evidence type="ECO:0000256" key="2">
    <source>
        <dbReference type="ARBA" id="ARBA00016796"/>
    </source>
</evidence>
<keyword evidence="4" id="KW-0520">NAD</keyword>
<dbReference type="InterPro" id="IPR014027">
    <property type="entry name" value="UDP-Glc/GDP-Man_DH_C"/>
</dbReference>
<dbReference type="GO" id="GO:0016628">
    <property type="term" value="F:oxidoreductase activity, acting on the CH-CH group of donors, NAD or NADP as acceptor"/>
    <property type="evidence" value="ECO:0007669"/>
    <property type="project" value="InterPro"/>
</dbReference>
<dbReference type="GO" id="GO:0051287">
    <property type="term" value="F:NAD binding"/>
    <property type="evidence" value="ECO:0007669"/>
    <property type="project" value="InterPro"/>
</dbReference>
<dbReference type="InterPro" id="IPR036291">
    <property type="entry name" value="NAD(P)-bd_dom_sf"/>
</dbReference>
<feature type="region of interest" description="Disordered" evidence="8">
    <location>
        <begin position="476"/>
        <end position="518"/>
    </location>
</feature>
<feature type="region of interest" description="Disordered" evidence="8">
    <location>
        <begin position="1"/>
        <end position="43"/>
    </location>
</feature>
<evidence type="ECO:0000259" key="9">
    <source>
        <dbReference type="SMART" id="SM00984"/>
    </source>
</evidence>
<dbReference type="SUPFAM" id="SSF48179">
    <property type="entry name" value="6-phosphogluconate dehydrogenase C-terminal domain-like"/>
    <property type="match status" value="1"/>
</dbReference>